<sequence>MPKYKIINGVKIAIDELVKIWVNDGLVAEIVSNPEDLEDLGIGYAYSEGYAANIDDIIEVSVLQNQVRIKTRLNASRAARLLDDCGVGELVKALRGDPADAALMVKLAGEFTKMTIWHVDPHLAMHTSALYVDGDWLVVHDTSRHSGVIKLVGKFLKRGGGKLKIAYTTGRVSSDMVYRLATIGVNGIVSLRGPLYSGVEAACRLGITLVSNVRNAGFTTLCTPSDFEKISNNS</sequence>
<organism evidence="3 6">
    <name type="scientific">Pyrobaculum aerophilum</name>
    <dbReference type="NCBI Taxonomy" id="13773"/>
    <lineage>
        <taxon>Archaea</taxon>
        <taxon>Thermoproteota</taxon>
        <taxon>Thermoprotei</taxon>
        <taxon>Thermoproteales</taxon>
        <taxon>Thermoproteaceae</taxon>
        <taxon>Pyrobaculum</taxon>
    </lineage>
</organism>
<dbReference type="Gene3D" id="3.40.140.10">
    <property type="entry name" value="Cytidine Deaminase, domain 2"/>
    <property type="match status" value="1"/>
</dbReference>
<dbReference type="GO" id="GO:0006777">
    <property type="term" value="P:Mo-molybdopterin cofactor biosynthetic process"/>
    <property type="evidence" value="ECO:0007669"/>
    <property type="project" value="UniProtKB-KW"/>
</dbReference>
<evidence type="ECO:0000313" key="4">
    <source>
        <dbReference type="EMBL" id="RFA98673.1"/>
    </source>
</evidence>
<comment type="caution">
    <text evidence="3">The sequence shown here is derived from an EMBL/GenBank/DDBJ whole genome shotgun (WGS) entry which is preliminary data.</text>
</comment>
<name>A0A371QU67_9CREN</name>
<dbReference type="Pfam" id="PF02634">
    <property type="entry name" value="FdhD-NarQ"/>
    <property type="match status" value="1"/>
</dbReference>
<dbReference type="SUPFAM" id="SSF53927">
    <property type="entry name" value="Cytidine deaminase-like"/>
    <property type="match status" value="1"/>
</dbReference>
<accession>A0A371QU67</accession>
<dbReference type="AlphaFoldDB" id="A0A371QU67"/>
<dbReference type="PANTHER" id="PTHR30592:SF1">
    <property type="entry name" value="SULFUR CARRIER PROTEIN FDHD"/>
    <property type="match status" value="1"/>
</dbReference>
<dbReference type="InterPro" id="IPR016193">
    <property type="entry name" value="Cytidine_deaminase-like"/>
</dbReference>
<dbReference type="EMBL" id="NMUE01000080">
    <property type="protein sequence ID" value="RFA92690.1"/>
    <property type="molecule type" value="Genomic_DNA"/>
</dbReference>
<evidence type="ECO:0000313" key="3">
    <source>
        <dbReference type="EMBL" id="RFA92690.1"/>
    </source>
</evidence>
<evidence type="ECO:0000313" key="6">
    <source>
        <dbReference type="Proteomes" id="UP000257123"/>
    </source>
</evidence>
<dbReference type="Proteomes" id="UP000257123">
    <property type="component" value="Unassembled WGS sequence"/>
</dbReference>
<protein>
    <submittedName>
        <fullName evidence="3">Sulfurtransferase FdhD</fullName>
    </submittedName>
</protein>
<keyword evidence="1" id="KW-0963">Cytoplasm</keyword>
<proteinExistence type="predicted"/>
<dbReference type="InterPro" id="IPR003786">
    <property type="entry name" value="FdhD"/>
</dbReference>
<dbReference type="OrthoDB" id="57189at2157"/>
<dbReference type="PANTHER" id="PTHR30592">
    <property type="entry name" value="FORMATE DEHYDROGENASE"/>
    <property type="match status" value="1"/>
</dbReference>
<evidence type="ECO:0000313" key="5">
    <source>
        <dbReference type="Proteomes" id="UP000256877"/>
    </source>
</evidence>
<dbReference type="RefSeq" id="WP_116422152.1">
    <property type="nucleotide sequence ID" value="NZ_JAOAJA010000032.1"/>
</dbReference>
<evidence type="ECO:0000256" key="1">
    <source>
        <dbReference type="ARBA" id="ARBA00022490"/>
    </source>
</evidence>
<keyword evidence="2" id="KW-0501">Molybdenum cofactor biosynthesis</keyword>
<dbReference type="Gene3D" id="3.10.20.10">
    <property type="match status" value="1"/>
</dbReference>
<dbReference type="Proteomes" id="UP000256877">
    <property type="component" value="Unassembled WGS sequence"/>
</dbReference>
<gene>
    <name evidence="3" type="ORF">CGL51_14005</name>
    <name evidence="4" type="ORF">CGL52_06560</name>
</gene>
<evidence type="ECO:0000256" key="2">
    <source>
        <dbReference type="ARBA" id="ARBA00023150"/>
    </source>
</evidence>
<keyword evidence="3" id="KW-0808">Transferase</keyword>
<dbReference type="PIRSF" id="PIRSF015626">
    <property type="entry name" value="FdhD"/>
    <property type="match status" value="1"/>
</dbReference>
<reference evidence="5 6" key="1">
    <citation type="submission" date="2017-07" db="EMBL/GenBank/DDBJ databases">
        <title>Draft genome sequence of aerobic hyperthermophilic archaea, Pyrobaculum aerophilum YKB31 and YKB32.</title>
        <authorList>
            <person name="Mochizuki T."/>
            <person name="Berliner A.J."/>
            <person name="Yoshida-Takashima Y."/>
            <person name="Takaki Y."/>
            <person name="Nunoura T."/>
            <person name="Takai K."/>
        </authorList>
    </citation>
    <scope>NUCLEOTIDE SEQUENCE [LARGE SCALE GENOMIC DNA]</scope>
    <source>
        <strain evidence="3 6">YKB31</strain>
        <strain evidence="4 5">YKB32</strain>
    </source>
</reference>
<dbReference type="EMBL" id="NMUF01000014">
    <property type="protein sequence ID" value="RFA98673.1"/>
    <property type="molecule type" value="Genomic_DNA"/>
</dbReference>
<dbReference type="GO" id="GO:0016783">
    <property type="term" value="F:sulfurtransferase activity"/>
    <property type="evidence" value="ECO:0007669"/>
    <property type="project" value="InterPro"/>
</dbReference>